<dbReference type="AlphaFoldDB" id="A0A316TWT1"/>
<name>A0A316TWT1_9BACT</name>
<gene>
    <name evidence="1" type="ORF">DDZ15_02225</name>
</gene>
<accession>A0A316TWT1</accession>
<sequence length="59" mass="6856">MRIMNISDSAYKEIEKMIGSEESVVGIDAKKTHVMIIHLLQEIMDKLDHLEERIDDLDD</sequence>
<proteinExistence type="predicted"/>
<dbReference type="EMBL" id="QGGB01000002">
    <property type="protein sequence ID" value="PWN07849.1"/>
    <property type="molecule type" value="Genomic_DNA"/>
</dbReference>
<dbReference type="Proteomes" id="UP000245533">
    <property type="component" value="Unassembled WGS sequence"/>
</dbReference>
<evidence type="ECO:0000313" key="2">
    <source>
        <dbReference type="Proteomes" id="UP000245533"/>
    </source>
</evidence>
<comment type="caution">
    <text evidence="1">The sequence shown here is derived from an EMBL/GenBank/DDBJ whole genome shotgun (WGS) entry which is preliminary data.</text>
</comment>
<keyword evidence="2" id="KW-1185">Reference proteome</keyword>
<reference evidence="1 2" key="1">
    <citation type="submission" date="2018-05" db="EMBL/GenBank/DDBJ databases">
        <title>Rhodohalobacter halophilus gen. nov., sp. nov., a moderately halophilic member of the family Balneolaceae.</title>
        <authorList>
            <person name="Liu Z.-W."/>
        </authorList>
    </citation>
    <scope>NUCLEOTIDE SEQUENCE [LARGE SCALE GENOMIC DNA]</scope>
    <source>
        <strain evidence="1 2">8A47</strain>
    </source>
</reference>
<organism evidence="1 2">
    <name type="scientific">Rhodohalobacter mucosus</name>
    <dbReference type="NCBI Taxonomy" id="2079485"/>
    <lineage>
        <taxon>Bacteria</taxon>
        <taxon>Pseudomonadati</taxon>
        <taxon>Balneolota</taxon>
        <taxon>Balneolia</taxon>
        <taxon>Balneolales</taxon>
        <taxon>Balneolaceae</taxon>
        <taxon>Rhodohalobacter</taxon>
    </lineage>
</organism>
<protein>
    <submittedName>
        <fullName evidence="1">Uncharacterized protein</fullName>
    </submittedName>
</protein>
<evidence type="ECO:0000313" key="1">
    <source>
        <dbReference type="EMBL" id="PWN07849.1"/>
    </source>
</evidence>